<keyword evidence="1" id="KW-0472">Membrane</keyword>
<evidence type="ECO:0000313" key="4">
    <source>
        <dbReference type="Proteomes" id="UP000051221"/>
    </source>
</evidence>
<feature type="transmembrane region" description="Helical" evidence="1">
    <location>
        <begin position="12"/>
        <end position="32"/>
    </location>
</feature>
<evidence type="ECO:0000259" key="2">
    <source>
        <dbReference type="Pfam" id="PF07811"/>
    </source>
</evidence>
<dbReference type="InterPro" id="IPR012495">
    <property type="entry name" value="TadE-like_dom"/>
</dbReference>
<evidence type="ECO:0000256" key="1">
    <source>
        <dbReference type="SAM" id="Phobius"/>
    </source>
</evidence>
<feature type="domain" description="TadE-like" evidence="2">
    <location>
        <begin position="11"/>
        <end position="53"/>
    </location>
</feature>
<keyword evidence="1" id="KW-0812">Transmembrane</keyword>
<proteinExistence type="predicted"/>
<dbReference type="Proteomes" id="UP000051221">
    <property type="component" value="Unassembled WGS sequence"/>
</dbReference>
<dbReference type="EMBL" id="LKHS01000007">
    <property type="protein sequence ID" value="KQH86268.1"/>
    <property type="molecule type" value="Genomic_DNA"/>
</dbReference>
<comment type="caution">
    <text evidence="3">The sequence shown here is derived from an EMBL/GenBank/DDBJ whole genome shotgun (WGS) entry which is preliminary data.</text>
</comment>
<dbReference type="AlphaFoldDB" id="A0A0Q2Y0U7"/>
<keyword evidence="1" id="KW-1133">Transmembrane helix</keyword>
<sequence>MMKRLMKKQAGLAAVEFIITVPLLLVLLGGIVEFGNAFVRYNTLSKTVQNGCRYAVTDIYGTSNSDSIAQVADIKNMVVYGNKAGTGTPLLTTLTVDDVTVTHADKFVVVSASYDYVPLLNILPDALLANIVLSSSAVMRTTL</sequence>
<evidence type="ECO:0000313" key="3">
    <source>
        <dbReference type="EMBL" id="KQH86268.1"/>
    </source>
</evidence>
<reference evidence="3 4" key="1">
    <citation type="submission" date="2015-08" db="EMBL/GenBank/DDBJ databases">
        <title>Antibacterial properties of a collection of Vibrionaceae strains.</title>
        <authorList>
            <person name="Giubergia S."/>
        </authorList>
    </citation>
    <scope>NUCLEOTIDE SEQUENCE [LARGE SCALE GENOMIC DNA]</scope>
    <source>
        <strain evidence="3 4">S0821</strain>
    </source>
</reference>
<name>A0A0Q2Y0U7_VIBFU</name>
<dbReference type="RefSeq" id="WP_055465930.1">
    <property type="nucleotide sequence ID" value="NZ_CAWQRI010000122.1"/>
</dbReference>
<keyword evidence="4" id="KW-1185">Reference proteome</keyword>
<dbReference type="InParanoid" id="A0A0Q2Y0U7"/>
<accession>A0A0Q2Y0U7</accession>
<dbReference type="Pfam" id="PF07811">
    <property type="entry name" value="TadE"/>
    <property type="match status" value="1"/>
</dbReference>
<protein>
    <recommendedName>
        <fullName evidence="2">TadE-like domain-containing protein</fullName>
    </recommendedName>
</protein>
<gene>
    <name evidence="3" type="ORF">AMR76_09545</name>
</gene>
<organism evidence="3 4">
    <name type="scientific">Vibrio furnissii</name>
    <dbReference type="NCBI Taxonomy" id="29494"/>
    <lineage>
        <taxon>Bacteria</taxon>
        <taxon>Pseudomonadati</taxon>
        <taxon>Pseudomonadota</taxon>
        <taxon>Gammaproteobacteria</taxon>
        <taxon>Vibrionales</taxon>
        <taxon>Vibrionaceae</taxon>
        <taxon>Vibrio</taxon>
    </lineage>
</organism>